<evidence type="ECO:0000313" key="4">
    <source>
        <dbReference type="EMBL" id="MBM7633558.1"/>
    </source>
</evidence>
<dbReference type="InterPro" id="IPR036188">
    <property type="entry name" value="FAD/NAD-bd_sf"/>
</dbReference>
<dbReference type="Pfam" id="PF13738">
    <property type="entry name" value="Pyr_redox_3"/>
    <property type="match status" value="1"/>
</dbReference>
<protein>
    <submittedName>
        <fullName evidence="4">Thioredoxin reductase (NADPH)</fullName>
        <ecNumber evidence="4">1.8.1.9</ecNumber>
    </submittedName>
</protein>
<gene>
    <name evidence="4" type="ORF">JOD17_002652</name>
</gene>
<evidence type="ECO:0000313" key="5">
    <source>
        <dbReference type="Proteomes" id="UP000741863"/>
    </source>
</evidence>
<comment type="caution">
    <text evidence="4">The sequence shown here is derived from an EMBL/GenBank/DDBJ whole genome shotgun (WGS) entry which is preliminary data.</text>
</comment>
<keyword evidence="5" id="KW-1185">Reference proteome</keyword>
<comment type="cofactor">
    <cofactor evidence="1">
        <name>FAD</name>
        <dbReference type="ChEBI" id="CHEBI:57692"/>
    </cofactor>
</comment>
<evidence type="ECO:0000256" key="3">
    <source>
        <dbReference type="ARBA" id="ARBA00023002"/>
    </source>
</evidence>
<dbReference type="Gene3D" id="3.50.50.60">
    <property type="entry name" value="FAD/NAD(P)-binding domain"/>
    <property type="match status" value="1"/>
</dbReference>
<dbReference type="GO" id="GO:0004791">
    <property type="term" value="F:thioredoxin-disulfide reductase (NADPH) activity"/>
    <property type="evidence" value="ECO:0007669"/>
    <property type="project" value="UniProtKB-EC"/>
</dbReference>
<dbReference type="Proteomes" id="UP000741863">
    <property type="component" value="Unassembled WGS sequence"/>
</dbReference>
<dbReference type="SUPFAM" id="SSF51905">
    <property type="entry name" value="FAD/NAD(P)-binding domain"/>
    <property type="match status" value="1"/>
</dbReference>
<organism evidence="4 5">
    <name type="scientific">Geomicrobium sediminis</name>
    <dbReference type="NCBI Taxonomy" id="1347788"/>
    <lineage>
        <taxon>Bacteria</taxon>
        <taxon>Bacillati</taxon>
        <taxon>Bacillota</taxon>
        <taxon>Bacilli</taxon>
        <taxon>Bacillales</taxon>
        <taxon>Geomicrobium</taxon>
    </lineage>
</organism>
<sequence>MNKERIIIVGAGPCGLAAAIRCKEAGLDPLIIEKENIVSAIYHYPTHQTFFSAANKLEIGDVPFYSTNHKPKRNEALVYYREVVQRMGLRIHTYEEVERIQKQENGQFRLHTVDRSKAYKEYEAAYVIVATGYYNNPNRLGIKGEEKPHVFHYFKEAHPYYGQRVLVIGGRNSAVDTAMELQKVGANVTVVYRGNDYSTSIKPWILPEFRGLVNKEEIDLYFETEVVEIHDTNVNVLTNGVKKTINADFVFAMTGYHPDHSFLTSSGVAIESDTGRPVYNKETFETNVDNLFIAGVIAAGNHANEIFIESGRFHGLHIVDSIIEREKRGR</sequence>
<keyword evidence="2" id="KW-0285">Flavoprotein</keyword>
<dbReference type="PANTHER" id="PTHR48105">
    <property type="entry name" value="THIOREDOXIN REDUCTASE 1-RELATED-RELATED"/>
    <property type="match status" value="1"/>
</dbReference>
<dbReference type="InterPro" id="IPR023856">
    <property type="entry name" value="Bdr"/>
</dbReference>
<dbReference type="EMBL" id="JAFBEC010000007">
    <property type="protein sequence ID" value="MBM7633558.1"/>
    <property type="molecule type" value="Genomic_DNA"/>
</dbReference>
<name>A0ABS2PDQ8_9BACL</name>
<proteinExistence type="predicted"/>
<dbReference type="InterPro" id="IPR050097">
    <property type="entry name" value="Ferredoxin-NADP_redctase_2"/>
</dbReference>
<reference evidence="4 5" key="1">
    <citation type="submission" date="2021-01" db="EMBL/GenBank/DDBJ databases">
        <title>Genomic Encyclopedia of Type Strains, Phase IV (KMG-IV): sequencing the most valuable type-strain genomes for metagenomic binning, comparative biology and taxonomic classification.</title>
        <authorList>
            <person name="Goeker M."/>
        </authorList>
    </citation>
    <scope>NUCLEOTIDE SEQUENCE [LARGE SCALE GENOMIC DNA]</scope>
    <source>
        <strain evidence="4 5">DSM 25540</strain>
    </source>
</reference>
<evidence type="ECO:0000256" key="2">
    <source>
        <dbReference type="ARBA" id="ARBA00022630"/>
    </source>
</evidence>
<dbReference type="EC" id="1.8.1.9" evidence="4"/>
<dbReference type="NCBIfam" id="TIGR04018">
    <property type="entry name" value="Bthiol_YpdA"/>
    <property type="match status" value="1"/>
</dbReference>
<evidence type="ECO:0000256" key="1">
    <source>
        <dbReference type="ARBA" id="ARBA00001974"/>
    </source>
</evidence>
<dbReference type="PRINTS" id="PR00368">
    <property type="entry name" value="FADPNR"/>
</dbReference>
<dbReference type="RefSeq" id="WP_204698262.1">
    <property type="nucleotide sequence ID" value="NZ_JAFBEC010000007.1"/>
</dbReference>
<keyword evidence="3 4" id="KW-0560">Oxidoreductase</keyword>
<accession>A0ABS2PDQ8</accession>
<dbReference type="PRINTS" id="PR00469">
    <property type="entry name" value="PNDRDTASEII"/>
</dbReference>